<proteinExistence type="inferred from homology"/>
<comment type="catalytic activity">
    <reaction evidence="6">
        <text>Exonucleolytic cleavage in either 5'- to 3'- or 3'- to 5'-direction to yield nucleoside 5'-phosphates.</text>
        <dbReference type="EC" id="3.1.11.6"/>
    </reaction>
</comment>
<keyword evidence="5 6" id="KW-0269">Exonuclease</keyword>
<dbReference type="NCBIfam" id="NF002139">
    <property type="entry name" value="PRK00977.1-3"/>
    <property type="match status" value="1"/>
</dbReference>
<comment type="function">
    <text evidence="6">Bidirectionally degrades single-stranded DNA into large acid-insoluble oligonucleotides, which are then degraded further into small acid-soluble oligonucleotides.</text>
</comment>
<dbReference type="EMBL" id="JACRUO010000002">
    <property type="protein sequence ID" value="MBD3689966.1"/>
    <property type="molecule type" value="Genomic_DNA"/>
</dbReference>
<dbReference type="Gene3D" id="1.10.287.1040">
    <property type="entry name" value="Exonuclease VII, small subunit"/>
    <property type="match status" value="1"/>
</dbReference>
<evidence type="ECO:0000256" key="2">
    <source>
        <dbReference type="ARBA" id="ARBA00022490"/>
    </source>
</evidence>
<comment type="caution">
    <text evidence="7">The sequence shown here is derived from an EMBL/GenBank/DDBJ whole genome shotgun (WGS) entry which is preliminary data.</text>
</comment>
<gene>
    <name evidence="6" type="primary">xseB</name>
    <name evidence="7" type="ORF">H8R10_06980</name>
</gene>
<evidence type="ECO:0000313" key="8">
    <source>
        <dbReference type="Proteomes" id="UP000627538"/>
    </source>
</evidence>
<evidence type="ECO:0000256" key="4">
    <source>
        <dbReference type="ARBA" id="ARBA00022801"/>
    </source>
</evidence>
<dbReference type="AlphaFoldDB" id="A0A8I0GDG1"/>
<reference evidence="7 8" key="1">
    <citation type="submission" date="2020-08" db="EMBL/GenBank/DDBJ databases">
        <title>Winkia gen. nov., sp. nov., isolated from faeces of the Anser albifrons in China.</title>
        <authorList>
            <person name="Liu Q."/>
        </authorList>
    </citation>
    <scope>NUCLEOTIDE SEQUENCE [LARGE SCALE GENOMIC DNA]</scope>
    <source>
        <strain evidence="7 8">C62</strain>
    </source>
</reference>
<dbReference type="PIRSF" id="PIRSF006488">
    <property type="entry name" value="Exonuc_VII_S"/>
    <property type="match status" value="1"/>
</dbReference>
<accession>A0A8I0GDG1</accession>
<dbReference type="InterPro" id="IPR003761">
    <property type="entry name" value="Exonuc_VII_S"/>
</dbReference>
<dbReference type="SUPFAM" id="SSF116842">
    <property type="entry name" value="XseB-like"/>
    <property type="match status" value="1"/>
</dbReference>
<evidence type="ECO:0000256" key="5">
    <source>
        <dbReference type="ARBA" id="ARBA00022839"/>
    </source>
</evidence>
<dbReference type="RefSeq" id="WP_191072077.1">
    <property type="nucleotide sequence ID" value="NZ_CP060506.1"/>
</dbReference>
<keyword evidence="3 6" id="KW-0540">Nuclease</keyword>
<evidence type="ECO:0000313" key="7">
    <source>
        <dbReference type="EMBL" id="MBD3689966.1"/>
    </source>
</evidence>
<dbReference type="GO" id="GO:0008855">
    <property type="term" value="F:exodeoxyribonuclease VII activity"/>
    <property type="evidence" value="ECO:0007669"/>
    <property type="project" value="UniProtKB-UniRule"/>
</dbReference>
<dbReference type="Proteomes" id="UP000627538">
    <property type="component" value="Unassembled WGS sequence"/>
</dbReference>
<sequence>MPADTPRPVAELSYEEARAELVNTVRTLETGQAPLEASMEMWERGEELAQHCQAILDAAQARIDRARGTEADTED</sequence>
<dbReference type="EC" id="3.1.11.6" evidence="6"/>
<keyword evidence="8" id="KW-1185">Reference proteome</keyword>
<dbReference type="NCBIfam" id="TIGR01280">
    <property type="entry name" value="xseB"/>
    <property type="match status" value="1"/>
</dbReference>
<comment type="similarity">
    <text evidence="1 6">Belongs to the XseB family.</text>
</comment>
<dbReference type="GO" id="GO:0005829">
    <property type="term" value="C:cytosol"/>
    <property type="evidence" value="ECO:0007669"/>
    <property type="project" value="TreeGrafter"/>
</dbReference>
<protein>
    <recommendedName>
        <fullName evidence="6">Exodeoxyribonuclease 7 small subunit</fullName>
        <ecNumber evidence="6">3.1.11.6</ecNumber>
    </recommendedName>
    <alternativeName>
        <fullName evidence="6">Exodeoxyribonuclease VII small subunit</fullName>
        <shortName evidence="6">Exonuclease VII small subunit</shortName>
    </alternativeName>
</protein>
<dbReference type="HAMAP" id="MF_00337">
    <property type="entry name" value="Exonuc_7_S"/>
    <property type="match status" value="1"/>
</dbReference>
<dbReference type="PANTHER" id="PTHR34137:SF1">
    <property type="entry name" value="EXODEOXYRIBONUCLEASE 7 SMALL SUBUNIT"/>
    <property type="match status" value="1"/>
</dbReference>
<evidence type="ECO:0000256" key="1">
    <source>
        <dbReference type="ARBA" id="ARBA00009998"/>
    </source>
</evidence>
<evidence type="ECO:0000256" key="3">
    <source>
        <dbReference type="ARBA" id="ARBA00022722"/>
    </source>
</evidence>
<dbReference type="GO" id="GO:0006308">
    <property type="term" value="P:DNA catabolic process"/>
    <property type="evidence" value="ECO:0007669"/>
    <property type="project" value="UniProtKB-UniRule"/>
</dbReference>
<organism evidence="7 8">
    <name type="scientific">Nanchangia anserum</name>
    <dbReference type="NCBI Taxonomy" id="2692125"/>
    <lineage>
        <taxon>Bacteria</taxon>
        <taxon>Bacillati</taxon>
        <taxon>Actinomycetota</taxon>
        <taxon>Actinomycetes</taxon>
        <taxon>Actinomycetales</taxon>
        <taxon>Actinomycetaceae</taxon>
        <taxon>Nanchangia</taxon>
    </lineage>
</organism>
<dbReference type="PANTHER" id="PTHR34137">
    <property type="entry name" value="EXODEOXYRIBONUCLEASE 7 SMALL SUBUNIT"/>
    <property type="match status" value="1"/>
</dbReference>
<evidence type="ECO:0000256" key="6">
    <source>
        <dbReference type="HAMAP-Rule" id="MF_00337"/>
    </source>
</evidence>
<name>A0A8I0GDG1_9ACTO</name>
<dbReference type="GO" id="GO:0009318">
    <property type="term" value="C:exodeoxyribonuclease VII complex"/>
    <property type="evidence" value="ECO:0007669"/>
    <property type="project" value="UniProtKB-UniRule"/>
</dbReference>
<dbReference type="InterPro" id="IPR037004">
    <property type="entry name" value="Exonuc_VII_ssu_sf"/>
</dbReference>
<keyword evidence="4 6" id="KW-0378">Hydrolase</keyword>
<dbReference type="Pfam" id="PF02609">
    <property type="entry name" value="Exonuc_VII_S"/>
    <property type="match status" value="1"/>
</dbReference>
<keyword evidence="2 6" id="KW-0963">Cytoplasm</keyword>
<comment type="subunit">
    <text evidence="6">Heterooligomer composed of large and small subunits.</text>
</comment>
<comment type="subcellular location">
    <subcellularLocation>
        <location evidence="6">Cytoplasm</location>
    </subcellularLocation>
</comment>